<evidence type="ECO:0000313" key="1">
    <source>
        <dbReference type="EMBL" id="KAJ3555517.1"/>
    </source>
</evidence>
<protein>
    <submittedName>
        <fullName evidence="1">Uncharacterized protein</fullName>
    </submittedName>
</protein>
<sequence>MSSPEAAFNGADHTMNKPPGPPGGEVKKRKRGATRLSCAECRRLKLRCDRAIPCGSCVKRGCAAICPDGKSFTFNGVGMPLIVFERILDNWKGATRFVLASTQDLHEKILELSNRVRELEDGLRSSHALNSATPHPLLADDLLRIKAPIQREGLSSINGEEQGGDVVDSFGSLSISDTGRTNFFGQATSSFYFLQNEGQAEQERDDRLAALNRLLPPEVLTLAGFFPVAPNISPTTEVEAGRIDRLRSLFWYLPPADEAADLRHIYFQHAAWMYNPVSLDQFNEHVYYQFYNPNAAPPIDDPLLSHQLALMFMVLAIGSLMDTKRSAYNIEAEKYHQLARAALFQSPIFEEPTINAVQTLYLMAFYLFLSERHGSGVGSRWALMGLAVKLGISMGLHRDAGRWNVESAEIGRRRQTFWELYVYDLWQSYTMGRPPSFSLTHIDCKKPYMEDPCNEETFHWWKHRYTSECMHAVYDQAFGAKMPTYNTVLQLDRKLRGFPVPQLLQIAGFGSTDSRMGNSFDSVPLILQRHLVLAIRESNLLYMHRGFFARAISDHAKDPLGSPYGTERADGEDVVFVDPSVLMFSQCAILYSGGIKTHAPLEDHLRVDRDEMSLDEFGPVGSRPVGFCVRSVLEGSAYIPCRESFGAYDASSDKIMLNLREKAHVSLSAYRNTPPSRQGTLSEPTTPADDNDELSKLGGKTRLVAQKEKSVSPVIGELSPTSLNPIVPFPMKQEVNEHAHPYVIEYLRTFASHSHAVPQAQPQGQLDLQAQNPPSPFDHTAFAHDMPMASTSTNFMGGGVPYRQQLSPVEGMHQQNLPQYFPVFDYGYVGGEGFSGMSTEGDISGRSYSPDASMQTAWQDFVAQIGHMLVKGCHYADQHQSQPHSAGGDLCDRHLIASRIPSNIRIMMHTDPEEGRCFRFLFSVAGKTSLLNVFTRGFFTQVYEPTVFENYVHDLYVDDQLVELSLWDTAGQEEFDRLRSLSYAETHVVMLCFSVDNPTSLENVEIKWLDEILEYCPGVKLVLVALKCDLRDDRATQERLARYGMHTVQYEEGLTVARRIRASRYLECSSKHNRGVTEVFYEAARVSLSTRAKGSGAYGGSSGGCIIV</sequence>
<comment type="caution">
    <text evidence="1">The sequence shown here is derived from an EMBL/GenBank/DDBJ whole genome shotgun (WGS) entry which is preliminary data.</text>
</comment>
<name>A0ACC1T876_9APHY</name>
<evidence type="ECO:0000313" key="2">
    <source>
        <dbReference type="Proteomes" id="UP001148662"/>
    </source>
</evidence>
<proteinExistence type="predicted"/>
<organism evidence="1 2">
    <name type="scientific">Phlebia brevispora</name>
    <dbReference type="NCBI Taxonomy" id="194682"/>
    <lineage>
        <taxon>Eukaryota</taxon>
        <taxon>Fungi</taxon>
        <taxon>Dikarya</taxon>
        <taxon>Basidiomycota</taxon>
        <taxon>Agaricomycotina</taxon>
        <taxon>Agaricomycetes</taxon>
        <taxon>Polyporales</taxon>
        <taxon>Meruliaceae</taxon>
        <taxon>Phlebia</taxon>
    </lineage>
</organism>
<reference evidence="1" key="1">
    <citation type="submission" date="2022-07" db="EMBL/GenBank/DDBJ databases">
        <title>Genome Sequence of Phlebia brevispora.</title>
        <authorList>
            <person name="Buettner E."/>
        </authorList>
    </citation>
    <scope>NUCLEOTIDE SEQUENCE</scope>
    <source>
        <strain evidence="1">MPL23</strain>
    </source>
</reference>
<dbReference type="EMBL" id="JANHOG010000324">
    <property type="protein sequence ID" value="KAJ3555517.1"/>
    <property type="molecule type" value="Genomic_DNA"/>
</dbReference>
<gene>
    <name evidence="1" type="ORF">NM688_g2532</name>
</gene>
<keyword evidence="2" id="KW-1185">Reference proteome</keyword>
<dbReference type="Proteomes" id="UP001148662">
    <property type="component" value="Unassembled WGS sequence"/>
</dbReference>
<accession>A0ACC1T876</accession>